<comment type="caution">
    <text evidence="2">The sequence shown here is derived from an EMBL/GenBank/DDBJ whole genome shotgun (WGS) entry which is preliminary data.</text>
</comment>
<organism evidence="2 3">
    <name type="scientific">Tunturiibacter gelidiferens</name>
    <dbReference type="NCBI Taxonomy" id="3069689"/>
    <lineage>
        <taxon>Bacteria</taxon>
        <taxon>Pseudomonadati</taxon>
        <taxon>Acidobacteriota</taxon>
        <taxon>Terriglobia</taxon>
        <taxon>Terriglobales</taxon>
        <taxon>Acidobacteriaceae</taxon>
        <taxon>Tunturiibacter</taxon>
    </lineage>
</organism>
<dbReference type="InterPro" id="IPR039422">
    <property type="entry name" value="MarR/SlyA-like"/>
</dbReference>
<dbReference type="Proteomes" id="UP000535182">
    <property type="component" value="Unassembled WGS sequence"/>
</dbReference>
<accession>A0A9X0QE90</accession>
<dbReference type="GO" id="GO:0003677">
    <property type="term" value="F:DNA binding"/>
    <property type="evidence" value="ECO:0007669"/>
    <property type="project" value="UniProtKB-KW"/>
</dbReference>
<feature type="domain" description="HTH marR-type" evidence="1">
    <location>
        <begin position="31"/>
        <end position="132"/>
    </location>
</feature>
<dbReference type="EMBL" id="JACHEB010000004">
    <property type="protein sequence ID" value="MBB5328695.1"/>
    <property type="molecule type" value="Genomic_DNA"/>
</dbReference>
<dbReference type="Pfam" id="PF12802">
    <property type="entry name" value="MarR_2"/>
    <property type="match status" value="1"/>
</dbReference>
<dbReference type="PANTHER" id="PTHR33164:SF99">
    <property type="entry name" value="MARR FAMILY REGULATORY PROTEIN"/>
    <property type="match status" value="1"/>
</dbReference>
<sequence>MSDKLLSPRELRVWHAFKLMGEDVLTRVGRDISDATGLSGSEFGVLSRLAAIGKGEMRQQVLANMMGWDKSRLSHQLTRMKARKLIERRSTGNNTVLVVLTRLGQQKLDDARPIHAESVRRNLLSRLTSEQIDAIVRVSNILGEDEDE</sequence>
<protein>
    <submittedName>
        <fullName evidence="2">DNA-binding MarR family transcriptional regulator</fullName>
    </submittedName>
</protein>
<evidence type="ECO:0000259" key="1">
    <source>
        <dbReference type="SMART" id="SM00347"/>
    </source>
</evidence>
<dbReference type="PANTHER" id="PTHR33164">
    <property type="entry name" value="TRANSCRIPTIONAL REGULATOR, MARR FAMILY"/>
    <property type="match status" value="1"/>
</dbReference>
<reference evidence="2 3" key="1">
    <citation type="submission" date="2020-08" db="EMBL/GenBank/DDBJ databases">
        <title>Genomic Encyclopedia of Type Strains, Phase IV (KMG-V): Genome sequencing to study the core and pangenomes of soil and plant-associated prokaryotes.</title>
        <authorList>
            <person name="Whitman W."/>
        </authorList>
    </citation>
    <scope>NUCLEOTIDE SEQUENCE [LARGE SCALE GENOMIC DNA]</scope>
    <source>
        <strain evidence="2 3">X5P2</strain>
    </source>
</reference>
<dbReference type="InterPro" id="IPR036390">
    <property type="entry name" value="WH_DNA-bd_sf"/>
</dbReference>
<evidence type="ECO:0000313" key="2">
    <source>
        <dbReference type="EMBL" id="MBB5328695.1"/>
    </source>
</evidence>
<dbReference type="SUPFAM" id="SSF46785">
    <property type="entry name" value="Winged helix' DNA-binding domain"/>
    <property type="match status" value="1"/>
</dbReference>
<dbReference type="InterPro" id="IPR000835">
    <property type="entry name" value="HTH_MarR-typ"/>
</dbReference>
<proteinExistence type="predicted"/>
<keyword evidence="3" id="KW-1185">Reference proteome</keyword>
<keyword evidence="2" id="KW-0238">DNA-binding</keyword>
<dbReference type="GO" id="GO:0003700">
    <property type="term" value="F:DNA-binding transcription factor activity"/>
    <property type="evidence" value="ECO:0007669"/>
    <property type="project" value="InterPro"/>
</dbReference>
<dbReference type="AlphaFoldDB" id="A0A9X0QE90"/>
<evidence type="ECO:0000313" key="3">
    <source>
        <dbReference type="Proteomes" id="UP000535182"/>
    </source>
</evidence>
<dbReference type="RefSeq" id="WP_183976398.1">
    <property type="nucleotide sequence ID" value="NZ_JACHEB010000004.1"/>
</dbReference>
<dbReference type="GO" id="GO:0006950">
    <property type="term" value="P:response to stress"/>
    <property type="evidence" value="ECO:0007669"/>
    <property type="project" value="TreeGrafter"/>
</dbReference>
<dbReference type="SMART" id="SM00347">
    <property type="entry name" value="HTH_MARR"/>
    <property type="match status" value="1"/>
</dbReference>
<name>A0A9X0QE90_9BACT</name>
<gene>
    <name evidence="2" type="ORF">HDF14_002305</name>
</gene>
<dbReference type="Gene3D" id="1.10.10.10">
    <property type="entry name" value="Winged helix-like DNA-binding domain superfamily/Winged helix DNA-binding domain"/>
    <property type="match status" value="1"/>
</dbReference>
<dbReference type="InterPro" id="IPR036388">
    <property type="entry name" value="WH-like_DNA-bd_sf"/>
</dbReference>